<feature type="domain" description="DUF676" evidence="8">
    <location>
        <begin position="6"/>
        <end position="95"/>
    </location>
</feature>
<dbReference type="InterPro" id="IPR029058">
    <property type="entry name" value="AB_hydrolase_fold"/>
</dbReference>
<reference evidence="9 10" key="1">
    <citation type="submission" date="2016-04" db="EMBL/GenBank/DDBJ databases">
        <title>A degradative enzymes factory behind the ericoid mycorrhizal symbiosis.</title>
        <authorList>
            <consortium name="DOE Joint Genome Institute"/>
            <person name="Martino E."/>
            <person name="Morin E."/>
            <person name="Grelet G."/>
            <person name="Kuo A."/>
            <person name="Kohler A."/>
            <person name="Daghino S."/>
            <person name="Barry K."/>
            <person name="Choi C."/>
            <person name="Cichocki N."/>
            <person name="Clum A."/>
            <person name="Copeland A."/>
            <person name="Hainaut M."/>
            <person name="Haridas S."/>
            <person name="Labutti K."/>
            <person name="Lindquist E."/>
            <person name="Lipzen A."/>
            <person name="Khouja H.-R."/>
            <person name="Murat C."/>
            <person name="Ohm R."/>
            <person name="Olson A."/>
            <person name="Spatafora J."/>
            <person name="Veneault-Fourrey C."/>
            <person name="Henrissat B."/>
            <person name="Grigoriev I."/>
            <person name="Martin F."/>
            <person name="Perotto S."/>
        </authorList>
    </citation>
    <scope>NUCLEOTIDE SEQUENCE [LARGE SCALE GENOMIC DNA]</scope>
    <source>
        <strain evidence="9 10">E</strain>
    </source>
</reference>
<dbReference type="GO" id="GO:0016020">
    <property type="term" value="C:membrane"/>
    <property type="evidence" value="ECO:0007669"/>
    <property type="project" value="UniProtKB-SubCell"/>
</dbReference>
<evidence type="ECO:0000256" key="7">
    <source>
        <dbReference type="ARBA" id="ARBA00023136"/>
    </source>
</evidence>
<evidence type="ECO:0000256" key="3">
    <source>
        <dbReference type="ARBA" id="ARBA00004370"/>
    </source>
</evidence>
<dbReference type="AlphaFoldDB" id="A0A2J6TE90"/>
<comment type="subcellular location">
    <subcellularLocation>
        <location evidence="2">Endoplasmic reticulum</location>
    </subcellularLocation>
    <subcellularLocation>
        <location evidence="3">Membrane</location>
    </subcellularLocation>
    <subcellularLocation>
        <location evidence="1">Mitochondrion</location>
    </subcellularLocation>
</comment>
<gene>
    <name evidence="9" type="ORF">K444DRAFT_526216</name>
</gene>
<dbReference type="Gene3D" id="3.40.50.1820">
    <property type="entry name" value="alpha/beta hydrolase"/>
    <property type="match status" value="1"/>
</dbReference>
<evidence type="ECO:0000259" key="8">
    <source>
        <dbReference type="Pfam" id="PF05057"/>
    </source>
</evidence>
<keyword evidence="6" id="KW-0496">Mitochondrion</keyword>
<accession>A0A2J6TE90</accession>
<evidence type="ECO:0000256" key="2">
    <source>
        <dbReference type="ARBA" id="ARBA00004240"/>
    </source>
</evidence>
<dbReference type="PANTHER" id="PTHR48182:SF2">
    <property type="entry name" value="PROTEIN SERAC1"/>
    <property type="match status" value="1"/>
</dbReference>
<dbReference type="GeneID" id="36582603"/>
<dbReference type="OrthoDB" id="5086500at2759"/>
<protein>
    <recommendedName>
        <fullName evidence="8">DUF676 domain-containing protein</fullName>
    </recommendedName>
</protein>
<comment type="similarity">
    <text evidence="4">Belongs to the putative lipase ROG1 family.</text>
</comment>
<evidence type="ECO:0000256" key="5">
    <source>
        <dbReference type="ARBA" id="ARBA00022824"/>
    </source>
</evidence>
<keyword evidence="10" id="KW-1185">Reference proteome</keyword>
<dbReference type="Pfam" id="PF05057">
    <property type="entry name" value="DUF676"/>
    <property type="match status" value="1"/>
</dbReference>
<evidence type="ECO:0000313" key="9">
    <source>
        <dbReference type="EMBL" id="PMD61309.1"/>
    </source>
</evidence>
<feature type="non-terminal residue" evidence="9">
    <location>
        <position position="1"/>
    </location>
</feature>
<dbReference type="InterPro" id="IPR052374">
    <property type="entry name" value="SERAC1"/>
</dbReference>
<dbReference type="SUPFAM" id="SSF53474">
    <property type="entry name" value="alpha/beta-Hydrolases"/>
    <property type="match status" value="1"/>
</dbReference>
<evidence type="ECO:0000256" key="4">
    <source>
        <dbReference type="ARBA" id="ARBA00007920"/>
    </source>
</evidence>
<keyword evidence="5" id="KW-0256">Endoplasmic reticulum</keyword>
<dbReference type="EMBL" id="KZ613786">
    <property type="protein sequence ID" value="PMD61309.1"/>
    <property type="molecule type" value="Genomic_DNA"/>
</dbReference>
<dbReference type="InParanoid" id="A0A2J6TE90"/>
<sequence length="107" mass="11889">NASSLVAIHGINGHPFKTWTHQNGDNWLEYLFSDLADTRIMTFGYNAQVFTSSKGCVSDFAEQLLQHLTSIRRSTDSIERPIIFVCHSLGGLVVKKGSNSKLMQSIC</sequence>
<evidence type="ECO:0000256" key="1">
    <source>
        <dbReference type="ARBA" id="ARBA00004173"/>
    </source>
</evidence>
<name>A0A2J6TE90_9HELO</name>
<organism evidence="9 10">
    <name type="scientific">Hyaloscypha bicolor E</name>
    <dbReference type="NCBI Taxonomy" id="1095630"/>
    <lineage>
        <taxon>Eukaryota</taxon>
        <taxon>Fungi</taxon>
        <taxon>Dikarya</taxon>
        <taxon>Ascomycota</taxon>
        <taxon>Pezizomycotina</taxon>
        <taxon>Leotiomycetes</taxon>
        <taxon>Helotiales</taxon>
        <taxon>Hyaloscyphaceae</taxon>
        <taxon>Hyaloscypha</taxon>
        <taxon>Hyaloscypha bicolor</taxon>
    </lineage>
</organism>
<dbReference type="Proteomes" id="UP000235371">
    <property type="component" value="Unassembled WGS sequence"/>
</dbReference>
<evidence type="ECO:0000313" key="10">
    <source>
        <dbReference type="Proteomes" id="UP000235371"/>
    </source>
</evidence>
<keyword evidence="7" id="KW-0472">Membrane</keyword>
<proteinExistence type="inferred from homology"/>
<dbReference type="InterPro" id="IPR007751">
    <property type="entry name" value="DUF676_lipase-like"/>
</dbReference>
<evidence type="ECO:0000256" key="6">
    <source>
        <dbReference type="ARBA" id="ARBA00023128"/>
    </source>
</evidence>
<dbReference type="PANTHER" id="PTHR48182">
    <property type="entry name" value="PROTEIN SERAC1"/>
    <property type="match status" value="1"/>
</dbReference>
<dbReference type="GO" id="GO:0005739">
    <property type="term" value="C:mitochondrion"/>
    <property type="evidence" value="ECO:0007669"/>
    <property type="project" value="UniProtKB-SubCell"/>
</dbReference>
<dbReference type="GO" id="GO:0005783">
    <property type="term" value="C:endoplasmic reticulum"/>
    <property type="evidence" value="ECO:0007669"/>
    <property type="project" value="UniProtKB-SubCell"/>
</dbReference>
<dbReference type="RefSeq" id="XP_024738213.1">
    <property type="nucleotide sequence ID" value="XM_024874523.1"/>
</dbReference>